<reference evidence="1" key="1">
    <citation type="submission" date="2021-03" db="EMBL/GenBank/DDBJ databases">
        <title>Genomic Encyclopedia of Type Strains, Phase IV (KMG-IV): sequencing the most valuable type-strain genomes for metagenomic binning, comparative biology and taxonomic classification.</title>
        <authorList>
            <person name="Goeker M."/>
        </authorList>
    </citation>
    <scope>NUCLEOTIDE SEQUENCE</scope>
    <source>
        <strain evidence="1">DSM 18131</strain>
    </source>
</reference>
<organism evidence="1 2">
    <name type="scientific">Ensifer adhaerens</name>
    <name type="common">Sinorhizobium morelense</name>
    <dbReference type="NCBI Taxonomy" id="106592"/>
    <lineage>
        <taxon>Bacteria</taxon>
        <taxon>Pseudomonadati</taxon>
        <taxon>Pseudomonadota</taxon>
        <taxon>Alphaproteobacteria</taxon>
        <taxon>Hyphomicrobiales</taxon>
        <taxon>Rhizobiaceae</taxon>
        <taxon>Sinorhizobium/Ensifer group</taxon>
        <taxon>Ensifer</taxon>
    </lineage>
</organism>
<sequence>MKIDNSISNYYFSQRRAQSGPAAPLEENGSTDARPRLPPTIAPASSSASLSNAFWISATREEEAKPSIGTGEQTASGESVGDEFLKRAKMSFAEQIRAQILEAHGITEDELKAMDPKQREAIEDEIRKAVERAMGIDQQRNDTASDIADGSPAA</sequence>
<dbReference type="EMBL" id="JAGGJR010000001">
    <property type="protein sequence ID" value="MBP1870434.1"/>
    <property type="molecule type" value="Genomic_DNA"/>
</dbReference>
<evidence type="ECO:0000313" key="1">
    <source>
        <dbReference type="EMBL" id="MBP1870434.1"/>
    </source>
</evidence>
<gene>
    <name evidence="1" type="ORF">J2Z19_000131</name>
</gene>
<evidence type="ECO:0000313" key="2">
    <source>
        <dbReference type="Proteomes" id="UP000823773"/>
    </source>
</evidence>
<accession>A0ACC5SPW1</accession>
<comment type="caution">
    <text evidence="1">The sequence shown here is derived from an EMBL/GenBank/DDBJ whole genome shotgun (WGS) entry which is preliminary data.</text>
</comment>
<proteinExistence type="predicted"/>
<keyword evidence="2" id="KW-1185">Reference proteome</keyword>
<name>A0ACC5SPW1_ENSAD</name>
<protein>
    <submittedName>
        <fullName evidence="1">Uncharacterized protein</fullName>
    </submittedName>
</protein>
<dbReference type="Proteomes" id="UP000823773">
    <property type="component" value="Unassembled WGS sequence"/>
</dbReference>